<dbReference type="PANTHER" id="PTHR10504:SF131">
    <property type="entry name" value="BPI2 DOMAIN-CONTAINING PROTEIN"/>
    <property type="match status" value="1"/>
</dbReference>
<dbReference type="SUPFAM" id="SSF55394">
    <property type="entry name" value="Bactericidal permeability-increasing protein, BPI"/>
    <property type="match status" value="2"/>
</dbReference>
<protein>
    <recommendedName>
        <fullName evidence="2">Lipid-binding serum glycoprotein C-terminal domain-containing protein</fullName>
    </recommendedName>
</protein>
<sequence>MNYKTLVLALVALTSTVANASDVQAYPGIQFRLEQDFLDVLTKEFFEVLPVVMEKIEALIPKEITVLNVKVSDITLKDFQIDTERAKFTIDKANRGIRMNWAKLVNYQFHCHVRFGIFFFIAVNWDIDVFAKNATLDNGLSILGNDHSGAPSVDFFGTKIDIGQSYYRMSGNFIMYLISFFTDLLLKYPLEVLVNLFIQPGINFVINDVIIPFFFQDGMIEIKNFHQGNETTSLMLDFTLPENPQIHDNSIDTFNDGAIYFKNHGETFKPPTSPMRYQFEDYSLQMVASSFTVNQVVETVLETGLIVLPIDHRIIKEFVGIDLTTTLMLVIIPELFYNYGSRSLNLQFTPISGTDIDWSQDNKTTDAHIKMLADFIIVESDNSTKLAFQAVLDIEADIALNIEETNKTVNLQFSDLEIQGFNVVVDNCNVKSDQDNIKTRLNAIMGAIELSVNQFVKVLSPKLPEFQTFDYKIHFDYQDHGFGTGISITPKKQ</sequence>
<reference evidence="3 4" key="1">
    <citation type="submission" date="2014-06" db="EMBL/GenBank/DDBJ databases">
        <authorList>
            <person name="Swart Estienne"/>
        </authorList>
    </citation>
    <scope>NUCLEOTIDE SEQUENCE [LARGE SCALE GENOMIC DNA]</scope>
    <source>
        <strain evidence="3 4">130c</strain>
    </source>
</reference>
<dbReference type="InterPro" id="IPR017943">
    <property type="entry name" value="Bactericidal_perm-incr_a/b_dom"/>
</dbReference>
<evidence type="ECO:0000313" key="3">
    <source>
        <dbReference type="EMBL" id="CDW77456.1"/>
    </source>
</evidence>
<dbReference type="Gene3D" id="3.15.10.10">
    <property type="entry name" value="Bactericidal permeability-increasing protein, domain 1"/>
    <property type="match status" value="1"/>
</dbReference>
<dbReference type="GO" id="GO:0008289">
    <property type="term" value="F:lipid binding"/>
    <property type="evidence" value="ECO:0007669"/>
    <property type="project" value="InterPro"/>
</dbReference>
<dbReference type="EMBL" id="CCKQ01006170">
    <property type="protein sequence ID" value="CDW77456.1"/>
    <property type="molecule type" value="Genomic_DNA"/>
</dbReference>
<name>A0A078A6F9_STYLE</name>
<dbReference type="InterPro" id="IPR001124">
    <property type="entry name" value="Lipid-bd_serum_glycop_C"/>
</dbReference>
<proteinExistence type="predicted"/>
<organism evidence="3 4">
    <name type="scientific">Stylonychia lemnae</name>
    <name type="common">Ciliate</name>
    <dbReference type="NCBI Taxonomy" id="5949"/>
    <lineage>
        <taxon>Eukaryota</taxon>
        <taxon>Sar</taxon>
        <taxon>Alveolata</taxon>
        <taxon>Ciliophora</taxon>
        <taxon>Intramacronucleata</taxon>
        <taxon>Spirotrichea</taxon>
        <taxon>Stichotrichia</taxon>
        <taxon>Sporadotrichida</taxon>
        <taxon>Oxytrichidae</taxon>
        <taxon>Stylonychinae</taxon>
        <taxon>Stylonychia</taxon>
    </lineage>
</organism>
<dbReference type="AlphaFoldDB" id="A0A078A6F9"/>
<dbReference type="Proteomes" id="UP000039865">
    <property type="component" value="Unassembled WGS sequence"/>
</dbReference>
<accession>A0A078A6F9</accession>
<dbReference type="Pfam" id="PF02886">
    <property type="entry name" value="LBP_BPI_CETP_C"/>
    <property type="match status" value="1"/>
</dbReference>
<feature type="domain" description="Lipid-binding serum glycoprotein C-terminal" evidence="2">
    <location>
        <begin position="257"/>
        <end position="444"/>
    </location>
</feature>
<feature type="signal peptide" evidence="1">
    <location>
        <begin position="1"/>
        <end position="20"/>
    </location>
</feature>
<keyword evidence="4" id="KW-1185">Reference proteome</keyword>
<dbReference type="InParanoid" id="A0A078A6F9"/>
<feature type="chain" id="PRO_5001729293" description="Lipid-binding serum glycoprotein C-terminal domain-containing protein" evidence="1">
    <location>
        <begin position="21"/>
        <end position="493"/>
    </location>
</feature>
<dbReference type="InterPro" id="IPR032942">
    <property type="entry name" value="BPI/LBP/Plunc"/>
</dbReference>
<keyword evidence="1" id="KW-0732">Signal</keyword>
<dbReference type="PANTHER" id="PTHR10504">
    <property type="entry name" value="BACTERICIDAL PERMEABILITY-INCREASING BPI PROTEIN-RELATED"/>
    <property type="match status" value="1"/>
</dbReference>
<evidence type="ECO:0000259" key="2">
    <source>
        <dbReference type="Pfam" id="PF02886"/>
    </source>
</evidence>
<gene>
    <name evidence="3" type="primary">Contig13301.g14192</name>
    <name evidence="3" type="ORF">STYLEM_6417</name>
</gene>
<dbReference type="Gene3D" id="3.15.20.10">
    <property type="entry name" value="Bactericidal permeability-increasing protein, domain 2"/>
    <property type="match status" value="1"/>
</dbReference>
<evidence type="ECO:0000313" key="4">
    <source>
        <dbReference type="Proteomes" id="UP000039865"/>
    </source>
</evidence>
<dbReference type="OrthoDB" id="320057at2759"/>
<evidence type="ECO:0000256" key="1">
    <source>
        <dbReference type="SAM" id="SignalP"/>
    </source>
</evidence>